<keyword evidence="2" id="KW-0472">Membrane</keyword>
<feature type="chain" id="PRO_5003743210" description="LppM domain-containing protein" evidence="3">
    <location>
        <begin position="35"/>
        <end position="293"/>
    </location>
</feature>
<evidence type="ECO:0000259" key="4">
    <source>
        <dbReference type="Pfam" id="PF21946"/>
    </source>
</evidence>
<keyword evidence="2" id="KW-0812">Transmembrane</keyword>
<comment type="caution">
    <text evidence="5">The sequence shown here is derived from an EMBL/GenBank/DDBJ whole genome shotgun (WGS) entry which is preliminary data.</text>
</comment>
<feature type="compositionally biased region" description="Low complexity" evidence="1">
    <location>
        <begin position="282"/>
        <end position="293"/>
    </location>
</feature>
<evidence type="ECO:0000256" key="2">
    <source>
        <dbReference type="SAM" id="Phobius"/>
    </source>
</evidence>
<feature type="region of interest" description="Disordered" evidence="1">
    <location>
        <begin position="216"/>
        <end position="293"/>
    </location>
</feature>
<dbReference type="OrthoDB" id="3712375at2"/>
<evidence type="ECO:0000256" key="1">
    <source>
        <dbReference type="SAM" id="MobiDB-lite"/>
    </source>
</evidence>
<organism evidence="5 6">
    <name type="scientific">Actinomyces massiliensis F0489</name>
    <dbReference type="NCBI Taxonomy" id="1125718"/>
    <lineage>
        <taxon>Bacteria</taxon>
        <taxon>Bacillati</taxon>
        <taxon>Actinomycetota</taxon>
        <taxon>Actinomycetes</taxon>
        <taxon>Actinomycetales</taxon>
        <taxon>Actinomycetaceae</taxon>
        <taxon>Actinomyces</taxon>
    </lineage>
</organism>
<feature type="compositionally biased region" description="Pro residues" evidence="1">
    <location>
        <begin position="246"/>
        <end position="262"/>
    </location>
</feature>
<evidence type="ECO:0000313" key="5">
    <source>
        <dbReference type="EMBL" id="EJF47293.1"/>
    </source>
</evidence>
<feature type="signal peptide" evidence="3">
    <location>
        <begin position="1"/>
        <end position="34"/>
    </location>
</feature>
<sequence length="293" mass="31026">MRPPLLTSLHRLAAVTTLAMVAIGAVGFSPAARAKTPSQTSYTVSIEVTKSSIVNAHGTAEADYMDSSYCDADLIATNFDSSVDVQADLDSANKVCTFSITNMSITQFNDYFNGNIEHDNGSFTYTSDPFAYDSVEVSVTFPGKVSRVSGDGTRSGNTATWKHVERETGSLEATGKDSPGLPWLWITIGVIAVILVGGGIILAIALTTRQKKRQLEPFGTGTVGPYSHPQMHPQMPQPGYAQPAHPGFPQPGVQGPPQPGPQQPGYTQPGAPQQPGPPNQPWPGQQSSPGAPY</sequence>
<feature type="compositionally biased region" description="Pro residues" evidence="1">
    <location>
        <begin position="272"/>
        <end position="281"/>
    </location>
</feature>
<feature type="transmembrane region" description="Helical" evidence="2">
    <location>
        <begin position="183"/>
        <end position="206"/>
    </location>
</feature>
<keyword evidence="6" id="KW-1185">Reference proteome</keyword>
<dbReference type="EMBL" id="AKFT01000021">
    <property type="protein sequence ID" value="EJF47293.1"/>
    <property type="molecule type" value="Genomic_DNA"/>
</dbReference>
<accession>J1HNX6</accession>
<reference evidence="5 6" key="1">
    <citation type="submission" date="2012-05" db="EMBL/GenBank/DDBJ databases">
        <authorList>
            <person name="Harkins D.M."/>
            <person name="Madupu R."/>
            <person name="Durkin A.S."/>
            <person name="Torralba M."/>
            <person name="Methe B."/>
            <person name="Sutton G.G."/>
            <person name="Nelson K.E."/>
        </authorList>
    </citation>
    <scope>NUCLEOTIDE SEQUENCE [LARGE SCALE GENOMIC DNA]</scope>
    <source>
        <strain evidence="5 6">F0489</strain>
    </source>
</reference>
<dbReference type="RefSeq" id="WP_008729752.1">
    <property type="nucleotide sequence ID" value="NZ_AKFT01000021.1"/>
</dbReference>
<evidence type="ECO:0000256" key="3">
    <source>
        <dbReference type="SAM" id="SignalP"/>
    </source>
</evidence>
<keyword evidence="3" id="KW-0732">Signal</keyword>
<dbReference type="Pfam" id="PF21946">
    <property type="entry name" value="LppM"/>
    <property type="match status" value="1"/>
</dbReference>
<name>J1HNX6_9ACTO</name>
<evidence type="ECO:0000313" key="6">
    <source>
        <dbReference type="Proteomes" id="UP000002941"/>
    </source>
</evidence>
<dbReference type="Proteomes" id="UP000002941">
    <property type="component" value="Unassembled WGS sequence"/>
</dbReference>
<proteinExistence type="predicted"/>
<feature type="compositionally biased region" description="Low complexity" evidence="1">
    <location>
        <begin position="228"/>
        <end position="238"/>
    </location>
</feature>
<dbReference type="eggNOG" id="ENOG502ZT0B">
    <property type="taxonomic scope" value="Bacteria"/>
</dbReference>
<feature type="domain" description="LppM" evidence="4">
    <location>
        <begin position="121"/>
        <end position="176"/>
    </location>
</feature>
<dbReference type="PATRIC" id="fig|1125718.3.peg.338"/>
<protein>
    <recommendedName>
        <fullName evidence="4">LppM domain-containing protein</fullName>
    </recommendedName>
</protein>
<dbReference type="InterPro" id="IPR053807">
    <property type="entry name" value="LppM"/>
</dbReference>
<gene>
    <name evidence="5" type="ORF">HMPREF1318_1575</name>
</gene>
<keyword evidence="2" id="KW-1133">Transmembrane helix</keyword>
<dbReference type="AlphaFoldDB" id="J1HNX6"/>